<name>A0A2H4JBD4_9CAUD</name>
<dbReference type="EMBL" id="MF417959">
    <property type="protein sequence ID" value="ASN72565.1"/>
    <property type="molecule type" value="Genomic_DNA"/>
</dbReference>
<evidence type="ECO:0008006" key="2">
    <source>
        <dbReference type="Google" id="ProtNLM"/>
    </source>
</evidence>
<protein>
    <recommendedName>
        <fullName evidence="2">Pathogenicity island protein</fullName>
    </recommendedName>
</protein>
<accession>A0A2H4JBD4</accession>
<organism evidence="1">
    <name type="scientific">uncultured Caudovirales phage</name>
    <dbReference type="NCBI Taxonomy" id="2100421"/>
    <lineage>
        <taxon>Viruses</taxon>
        <taxon>Duplodnaviria</taxon>
        <taxon>Heunggongvirae</taxon>
        <taxon>Uroviricota</taxon>
        <taxon>Caudoviricetes</taxon>
        <taxon>Peduoviridae</taxon>
        <taxon>Maltschvirus</taxon>
        <taxon>Maltschvirus maltsch</taxon>
    </lineage>
</organism>
<sequence>MKNIQSKLIDYIKDNAGTSFVEIEKVFDENDFDYKGQGAYTSSKNSNIVFWYGWNERAFDAVSELVNDGVIEMSKCESMIYIVDGKSLNFPILKSDDVDTYHWLPVTFNICKKELEFV</sequence>
<proteinExistence type="predicted"/>
<reference evidence="1" key="1">
    <citation type="submission" date="2017-06" db="EMBL/GenBank/DDBJ databases">
        <title>Novel phages from South African skin metaviromes.</title>
        <authorList>
            <person name="van Zyl L.J."/>
            <person name="Abrahams Y."/>
            <person name="Stander E.A."/>
            <person name="Kirby B.M."/>
            <person name="Clavaud C."/>
            <person name="Farcet C."/>
            <person name="Breton L."/>
            <person name="Trindade M.I."/>
        </authorList>
    </citation>
    <scope>NUCLEOTIDE SEQUENCE</scope>
</reference>
<evidence type="ECO:0000313" key="1">
    <source>
        <dbReference type="EMBL" id="ASN72565.1"/>
    </source>
</evidence>
<gene>
    <name evidence="1" type="ORF">2F5_17</name>
</gene>